<dbReference type="GO" id="GO:0003677">
    <property type="term" value="F:DNA binding"/>
    <property type="evidence" value="ECO:0007669"/>
    <property type="project" value="InterPro"/>
</dbReference>
<dbReference type="InterPro" id="IPR001387">
    <property type="entry name" value="Cro/C1-type_HTH"/>
</dbReference>
<evidence type="ECO:0000259" key="1">
    <source>
        <dbReference type="PROSITE" id="PS50943"/>
    </source>
</evidence>
<evidence type="ECO:0000313" key="3">
    <source>
        <dbReference type="Proteomes" id="UP000027665"/>
    </source>
</evidence>
<dbReference type="CDD" id="cd00093">
    <property type="entry name" value="HTH_XRE"/>
    <property type="match status" value="1"/>
</dbReference>
<dbReference type="GeneID" id="90984011"/>
<feature type="domain" description="HTH cro/C1-type" evidence="1">
    <location>
        <begin position="5"/>
        <end position="59"/>
    </location>
</feature>
<protein>
    <recommendedName>
        <fullName evidence="1">HTH cro/C1-type domain-containing protein</fullName>
    </recommendedName>
</protein>
<dbReference type="SUPFAM" id="SSF47413">
    <property type="entry name" value="lambda repressor-like DNA-binding domains"/>
    <property type="match status" value="1"/>
</dbReference>
<proteinExistence type="predicted"/>
<dbReference type="InterPro" id="IPR010982">
    <property type="entry name" value="Lambda_DNA-bd_dom_sf"/>
</dbReference>
<dbReference type="STRING" id="2754.EH55_07065"/>
<gene>
    <name evidence="2" type="ORF">EH55_07065</name>
</gene>
<organism evidence="2 3">
    <name type="scientific">Synergistes jonesii</name>
    <dbReference type="NCBI Taxonomy" id="2754"/>
    <lineage>
        <taxon>Bacteria</taxon>
        <taxon>Thermotogati</taxon>
        <taxon>Synergistota</taxon>
        <taxon>Synergistia</taxon>
        <taxon>Synergistales</taxon>
        <taxon>Synergistaceae</taxon>
        <taxon>Synergistes</taxon>
    </lineage>
</organism>
<dbReference type="Gene3D" id="1.10.260.40">
    <property type="entry name" value="lambda repressor-like DNA-binding domains"/>
    <property type="match status" value="1"/>
</dbReference>
<evidence type="ECO:0000313" key="2">
    <source>
        <dbReference type="EMBL" id="KEJ91727.1"/>
    </source>
</evidence>
<name>A0A073J1Z5_9BACT</name>
<dbReference type="PROSITE" id="PS50943">
    <property type="entry name" value="HTH_CROC1"/>
    <property type="match status" value="1"/>
</dbReference>
<dbReference type="RefSeq" id="WP_037977028.1">
    <property type="nucleotide sequence ID" value="NZ_JMKI01000037.1"/>
</dbReference>
<accession>A0A073J1Z5</accession>
<dbReference type="Pfam" id="PF01381">
    <property type="entry name" value="HTH_3"/>
    <property type="match status" value="1"/>
</dbReference>
<keyword evidence="3" id="KW-1185">Reference proteome</keyword>
<dbReference type="EMBL" id="JMKI01000037">
    <property type="protein sequence ID" value="KEJ91727.1"/>
    <property type="molecule type" value="Genomic_DNA"/>
</dbReference>
<comment type="caution">
    <text evidence="2">The sequence shown here is derived from an EMBL/GenBank/DDBJ whole genome shotgun (WGS) entry which is preliminary data.</text>
</comment>
<dbReference type="Proteomes" id="UP000027665">
    <property type="component" value="Unassembled WGS sequence"/>
</dbReference>
<dbReference type="AlphaFoldDB" id="A0A073J1Z5"/>
<reference evidence="2 3" key="1">
    <citation type="submission" date="2014-04" db="EMBL/GenBank/DDBJ databases">
        <title>Draft Genome Sequence of Synergistes jonesii.</title>
        <authorList>
            <person name="Coil D.A."/>
            <person name="Eisen J.A."/>
            <person name="Holland-Moritz H.E."/>
        </authorList>
    </citation>
    <scope>NUCLEOTIDE SEQUENCE [LARGE SCALE GENOMIC DNA]</scope>
    <source>
        <strain evidence="2 3">78-1</strain>
    </source>
</reference>
<dbReference type="OrthoDB" id="48775at2"/>
<dbReference type="SMART" id="SM00530">
    <property type="entry name" value="HTH_XRE"/>
    <property type="match status" value="1"/>
</dbReference>
<sequence>MRVKLYNARKSFGKTQREMSEILGISEVYYRKIEAGARTGKYELWVKLATLLDTPQDVLREDVKSVTKAETKTK</sequence>